<dbReference type="AlphaFoldDB" id="A0A512JNM0"/>
<organism evidence="1 2">
    <name type="scientific">Methylobacterium gnaphalii</name>
    <dbReference type="NCBI Taxonomy" id="1010610"/>
    <lineage>
        <taxon>Bacteria</taxon>
        <taxon>Pseudomonadati</taxon>
        <taxon>Pseudomonadota</taxon>
        <taxon>Alphaproteobacteria</taxon>
        <taxon>Hyphomicrobiales</taxon>
        <taxon>Methylobacteriaceae</taxon>
        <taxon>Methylobacterium</taxon>
    </lineage>
</organism>
<evidence type="ECO:0000313" key="2">
    <source>
        <dbReference type="Proteomes" id="UP000321750"/>
    </source>
</evidence>
<evidence type="ECO:0000313" key="1">
    <source>
        <dbReference type="EMBL" id="GEP11554.1"/>
    </source>
</evidence>
<sequence>MGQGWGPATFVSGSCITVEPGDGKSFAKFLHCDGSVQPPTQLQLRRFEAEPAQATARYRAAA</sequence>
<gene>
    <name evidence="1" type="ORF">MGN01_33990</name>
</gene>
<proteinExistence type="predicted"/>
<accession>A0A512JNM0</accession>
<protein>
    <submittedName>
        <fullName evidence="1">Uncharacterized protein</fullName>
    </submittedName>
</protein>
<comment type="caution">
    <text evidence="1">The sequence shown here is derived from an EMBL/GenBank/DDBJ whole genome shotgun (WGS) entry which is preliminary data.</text>
</comment>
<keyword evidence="2" id="KW-1185">Reference proteome</keyword>
<reference evidence="1 2" key="1">
    <citation type="submission" date="2019-07" db="EMBL/GenBank/DDBJ databases">
        <title>Whole genome shotgun sequence of Methylobacterium gnaphalii NBRC 107716.</title>
        <authorList>
            <person name="Hosoyama A."/>
            <person name="Uohara A."/>
            <person name="Ohji S."/>
            <person name="Ichikawa N."/>
        </authorList>
    </citation>
    <scope>NUCLEOTIDE SEQUENCE [LARGE SCALE GENOMIC DNA]</scope>
    <source>
        <strain evidence="1 2">NBRC 107716</strain>
    </source>
</reference>
<name>A0A512JNM0_9HYPH</name>
<dbReference type="Proteomes" id="UP000321750">
    <property type="component" value="Unassembled WGS sequence"/>
</dbReference>
<dbReference type="EMBL" id="BJZV01000020">
    <property type="protein sequence ID" value="GEP11554.1"/>
    <property type="molecule type" value="Genomic_DNA"/>
</dbReference>